<dbReference type="InterPro" id="IPR036914">
    <property type="entry name" value="MGS-like_dom_sf"/>
</dbReference>
<evidence type="ECO:0000256" key="8">
    <source>
        <dbReference type="ARBA" id="ARBA00050488"/>
    </source>
</evidence>
<comment type="catalytic activity">
    <reaction evidence="9">
        <text>IMP + H2O = 5-formamido-1-(5-phospho-D-ribosyl)imidazole-4-carboxamide</text>
        <dbReference type="Rhea" id="RHEA:18445"/>
        <dbReference type="ChEBI" id="CHEBI:15377"/>
        <dbReference type="ChEBI" id="CHEBI:58053"/>
        <dbReference type="ChEBI" id="CHEBI:58467"/>
        <dbReference type="EC" id="3.5.4.10"/>
    </reaction>
</comment>
<dbReference type="GO" id="GO:0004643">
    <property type="term" value="F:phosphoribosylaminoimidazolecarboxamide formyltransferase activity"/>
    <property type="evidence" value="ECO:0007669"/>
    <property type="project" value="UniProtKB-EC"/>
</dbReference>
<dbReference type="GO" id="GO:0005829">
    <property type="term" value="C:cytosol"/>
    <property type="evidence" value="ECO:0007669"/>
    <property type="project" value="TreeGrafter"/>
</dbReference>
<dbReference type="Pfam" id="PF01808">
    <property type="entry name" value="AICARFT_IMPCHas"/>
    <property type="match status" value="1"/>
</dbReference>
<protein>
    <recommendedName>
        <fullName evidence="10">MGS-like domain-containing protein</fullName>
    </recommendedName>
</protein>
<keyword evidence="6" id="KW-0378">Hydrolase</keyword>
<dbReference type="SUPFAM" id="SSF53927">
    <property type="entry name" value="Cytidine deaminase-like"/>
    <property type="match status" value="1"/>
</dbReference>
<organism evidence="11">
    <name type="scientific">marine metagenome</name>
    <dbReference type="NCBI Taxonomy" id="408172"/>
    <lineage>
        <taxon>unclassified sequences</taxon>
        <taxon>metagenomes</taxon>
        <taxon>ecological metagenomes</taxon>
    </lineage>
</organism>
<dbReference type="Gene3D" id="3.40.140.20">
    <property type="match status" value="2"/>
</dbReference>
<comment type="pathway">
    <text evidence="2">Purine metabolism; IMP biosynthesis via de novo pathway; 5-formamido-1-(5-phospho-D-ribosyl)imidazole-4-carboxamide from 5-amino-1-(5-phospho-D-ribosyl)imidazole-4-carboxamide (10-formyl THF route): step 1/1.</text>
</comment>
<comment type="catalytic activity">
    <reaction evidence="8">
        <text>(6R)-10-formyltetrahydrofolate + 5-amino-1-(5-phospho-beta-D-ribosyl)imidazole-4-carboxamide = 5-formamido-1-(5-phospho-D-ribosyl)imidazole-4-carboxamide + (6S)-5,6,7,8-tetrahydrofolate</text>
        <dbReference type="Rhea" id="RHEA:22192"/>
        <dbReference type="ChEBI" id="CHEBI:57453"/>
        <dbReference type="ChEBI" id="CHEBI:58467"/>
        <dbReference type="ChEBI" id="CHEBI:58475"/>
        <dbReference type="ChEBI" id="CHEBI:195366"/>
        <dbReference type="EC" id="2.1.2.3"/>
    </reaction>
</comment>
<evidence type="ECO:0000256" key="1">
    <source>
        <dbReference type="ARBA" id="ARBA00004844"/>
    </source>
</evidence>
<feature type="domain" description="MGS-like" evidence="10">
    <location>
        <begin position="1"/>
        <end position="147"/>
    </location>
</feature>
<sequence>MTQKIKNALISVSDKSDLQKILPTLDKYKINLISSGGTYKEIKKLGYKCNELSKYTEFEEMLGGRVKTLHPKIHAGILSDRSNKRHQDEMVKNRFKNIDLIIVNFYPFQKIVLKTKNSRNIIENIDIGGPTMVRAAAKNFKDVLIITDKKDYDALVDELRQHKGKTSLQFREYMASKAFSLTAYYDSMIATWFNKKLNITFPDRKTIFGKKLTQLRYGENPHQKSSIYVNDFNDQETGLKKISGKDLSYNNYNDIFAGLEILASFKKSGTIIIKHANPSGASINKSPIKSFQESLDCDPVSAFGGVVACNFKIDKKIAKKMSSVFFEVILARGFNREALKILRSKKNLRLIDISKFQYKKNYQIKYFDNSFLIQEKDKEIFNIKKLKFVTKLKPTKKELKSAEFTFNICKFVKSNSIVISNNFSTIGIGAGQPSRLDSCKIATQKANKFQPKKLKNSIAASDAFFPFPDGIKKLITAGVKVIIQPGGSIRDKESIAAANKAKIKMIFTGIRHFNH</sequence>
<evidence type="ECO:0000313" key="11">
    <source>
        <dbReference type="EMBL" id="SUZ94567.1"/>
    </source>
</evidence>
<dbReference type="GO" id="GO:0006189">
    <property type="term" value="P:'de novo' IMP biosynthetic process"/>
    <property type="evidence" value="ECO:0007669"/>
    <property type="project" value="UniProtKB-UniPathway"/>
</dbReference>
<dbReference type="SUPFAM" id="SSF52335">
    <property type="entry name" value="Methylglyoxal synthase-like"/>
    <property type="match status" value="1"/>
</dbReference>
<evidence type="ECO:0000256" key="4">
    <source>
        <dbReference type="ARBA" id="ARBA00022679"/>
    </source>
</evidence>
<dbReference type="NCBIfam" id="NF002049">
    <property type="entry name" value="PRK00881.1"/>
    <property type="match status" value="1"/>
</dbReference>
<dbReference type="GO" id="GO:0003937">
    <property type="term" value="F:IMP cyclohydrolase activity"/>
    <property type="evidence" value="ECO:0007669"/>
    <property type="project" value="UniProtKB-EC"/>
</dbReference>
<comment type="similarity">
    <text evidence="3">Belongs to the PurH family.</text>
</comment>
<dbReference type="PIRSF" id="PIRSF000414">
    <property type="entry name" value="AICARFT_IMPCHas"/>
    <property type="match status" value="1"/>
</dbReference>
<dbReference type="FunFam" id="3.40.140.20:FF:000001">
    <property type="entry name" value="Bifunctional purine biosynthesis protein PurH"/>
    <property type="match status" value="1"/>
</dbReference>
<dbReference type="CDD" id="cd01421">
    <property type="entry name" value="IMPCH"/>
    <property type="match status" value="1"/>
</dbReference>
<dbReference type="Gene3D" id="3.40.50.1380">
    <property type="entry name" value="Methylglyoxal synthase-like domain"/>
    <property type="match status" value="1"/>
</dbReference>
<evidence type="ECO:0000256" key="7">
    <source>
        <dbReference type="ARBA" id="ARBA00023268"/>
    </source>
</evidence>
<evidence type="ECO:0000256" key="3">
    <source>
        <dbReference type="ARBA" id="ARBA00007667"/>
    </source>
</evidence>
<dbReference type="InterPro" id="IPR002695">
    <property type="entry name" value="PurH-like"/>
</dbReference>
<gene>
    <name evidence="11" type="ORF">METZ01_LOCUS47421</name>
</gene>
<name>A0A381RX50_9ZZZZ</name>
<dbReference type="InterPro" id="IPR024051">
    <property type="entry name" value="AICAR_Tfase_dup_dom_sf"/>
</dbReference>
<evidence type="ECO:0000259" key="10">
    <source>
        <dbReference type="PROSITE" id="PS51855"/>
    </source>
</evidence>
<dbReference type="NCBIfam" id="TIGR00355">
    <property type="entry name" value="purH"/>
    <property type="match status" value="1"/>
</dbReference>
<accession>A0A381RX50</accession>
<dbReference type="AlphaFoldDB" id="A0A381RX50"/>
<keyword evidence="7" id="KW-0511">Multifunctional enzyme</keyword>
<reference evidence="11" key="1">
    <citation type="submission" date="2018-05" db="EMBL/GenBank/DDBJ databases">
        <authorList>
            <person name="Lanie J.A."/>
            <person name="Ng W.-L."/>
            <person name="Kazmierczak K.M."/>
            <person name="Andrzejewski T.M."/>
            <person name="Davidsen T.M."/>
            <person name="Wayne K.J."/>
            <person name="Tettelin H."/>
            <person name="Glass J.I."/>
            <person name="Rusch D."/>
            <person name="Podicherti R."/>
            <person name="Tsui H.-C.T."/>
            <person name="Winkler M.E."/>
        </authorList>
    </citation>
    <scope>NUCLEOTIDE SEQUENCE</scope>
</reference>
<proteinExistence type="inferred from homology"/>
<dbReference type="InterPro" id="IPR011607">
    <property type="entry name" value="MGS-like_dom"/>
</dbReference>
<evidence type="ECO:0000256" key="2">
    <source>
        <dbReference type="ARBA" id="ARBA00004954"/>
    </source>
</evidence>
<dbReference type="SMART" id="SM00851">
    <property type="entry name" value="MGS"/>
    <property type="match status" value="1"/>
</dbReference>
<keyword evidence="5" id="KW-0658">Purine biosynthesis</keyword>
<dbReference type="EMBL" id="UINC01002247">
    <property type="protein sequence ID" value="SUZ94567.1"/>
    <property type="molecule type" value="Genomic_DNA"/>
</dbReference>
<evidence type="ECO:0000256" key="9">
    <source>
        <dbReference type="ARBA" id="ARBA00050687"/>
    </source>
</evidence>
<evidence type="ECO:0000256" key="6">
    <source>
        <dbReference type="ARBA" id="ARBA00022801"/>
    </source>
</evidence>
<dbReference type="PANTHER" id="PTHR11692">
    <property type="entry name" value="BIFUNCTIONAL PURINE BIOSYNTHESIS PROTEIN PURH"/>
    <property type="match status" value="1"/>
</dbReference>
<keyword evidence="4" id="KW-0808">Transferase</keyword>
<comment type="pathway">
    <text evidence="1">Purine metabolism; IMP biosynthesis via de novo pathway; IMP from 5-formamido-1-(5-phospho-D-ribosyl)imidazole-4-carboxamide: step 1/1.</text>
</comment>
<dbReference type="InterPro" id="IPR016193">
    <property type="entry name" value="Cytidine_deaminase-like"/>
</dbReference>
<evidence type="ECO:0000256" key="5">
    <source>
        <dbReference type="ARBA" id="ARBA00022755"/>
    </source>
</evidence>
<dbReference type="PROSITE" id="PS51855">
    <property type="entry name" value="MGS"/>
    <property type="match status" value="1"/>
</dbReference>
<dbReference type="FunFam" id="3.40.50.1380:FF:000001">
    <property type="entry name" value="Bifunctional purine biosynthesis protein PurH"/>
    <property type="match status" value="1"/>
</dbReference>
<dbReference type="Pfam" id="PF02142">
    <property type="entry name" value="MGS"/>
    <property type="match status" value="1"/>
</dbReference>
<dbReference type="UniPathway" id="UPA00074">
    <property type="reaction ID" value="UER00133"/>
</dbReference>
<dbReference type="HAMAP" id="MF_00139">
    <property type="entry name" value="PurH"/>
    <property type="match status" value="1"/>
</dbReference>
<dbReference type="PANTHER" id="PTHR11692:SF0">
    <property type="entry name" value="BIFUNCTIONAL PURINE BIOSYNTHESIS PROTEIN ATIC"/>
    <property type="match status" value="1"/>
</dbReference>
<dbReference type="SMART" id="SM00798">
    <property type="entry name" value="AICARFT_IMPCHas"/>
    <property type="match status" value="1"/>
</dbReference>